<accession>A0AA47P1Z8</accession>
<evidence type="ECO:0000259" key="11">
    <source>
        <dbReference type="PROSITE" id="PS50878"/>
    </source>
</evidence>
<keyword evidence="6" id="KW-0255">Endonuclease</keyword>
<dbReference type="GO" id="GO:0008270">
    <property type="term" value="F:zinc ion binding"/>
    <property type="evidence" value="ECO:0007669"/>
    <property type="project" value="InterPro"/>
</dbReference>
<dbReference type="InterPro" id="IPR041373">
    <property type="entry name" value="RT_RNaseH"/>
</dbReference>
<dbReference type="GO" id="GO:0003964">
    <property type="term" value="F:RNA-directed DNA polymerase activity"/>
    <property type="evidence" value="ECO:0007669"/>
    <property type="project" value="UniProtKB-KW"/>
</dbReference>
<dbReference type="InterPro" id="IPR043128">
    <property type="entry name" value="Rev_trsase/Diguanyl_cyclase"/>
</dbReference>
<dbReference type="Pfam" id="PF22938">
    <property type="entry name" value="Integrase_p58_C"/>
    <property type="match status" value="1"/>
</dbReference>
<dbReference type="PANTHER" id="PTHR37984">
    <property type="entry name" value="PROTEIN CBG26694"/>
    <property type="match status" value="1"/>
</dbReference>
<feature type="domain" description="Reverse transcriptase" evidence="11">
    <location>
        <begin position="816"/>
        <end position="993"/>
    </location>
</feature>
<proteinExistence type="inferred from homology"/>
<evidence type="ECO:0000256" key="1">
    <source>
        <dbReference type="ARBA" id="ARBA00010879"/>
    </source>
</evidence>
<dbReference type="CDD" id="cd01647">
    <property type="entry name" value="RT_LTR"/>
    <property type="match status" value="1"/>
</dbReference>
<dbReference type="GO" id="GO:0003676">
    <property type="term" value="F:nucleic acid binding"/>
    <property type="evidence" value="ECO:0007669"/>
    <property type="project" value="InterPro"/>
</dbReference>
<dbReference type="Pfam" id="PF00078">
    <property type="entry name" value="RVT_1"/>
    <property type="match status" value="1"/>
</dbReference>
<comment type="caution">
    <text evidence="12">The sequence shown here is derived from an EMBL/GenBank/DDBJ whole genome shotgun (WGS) entry which is preliminary data.</text>
</comment>
<evidence type="ECO:0000256" key="4">
    <source>
        <dbReference type="ARBA" id="ARBA00022695"/>
    </source>
</evidence>
<dbReference type="EMBL" id="JAOPHQ010002855">
    <property type="protein sequence ID" value="KAK0145445.1"/>
    <property type="molecule type" value="Genomic_DNA"/>
</dbReference>
<dbReference type="FunFam" id="3.30.70.270:FF:000020">
    <property type="entry name" value="Transposon Tf2-6 polyprotein-like Protein"/>
    <property type="match status" value="1"/>
</dbReference>
<dbReference type="CDD" id="cd09274">
    <property type="entry name" value="RNase_HI_RT_Ty3"/>
    <property type="match status" value="1"/>
</dbReference>
<dbReference type="InterPro" id="IPR003309">
    <property type="entry name" value="SCAN_dom"/>
</dbReference>
<evidence type="ECO:0000256" key="7">
    <source>
        <dbReference type="ARBA" id="ARBA00022801"/>
    </source>
</evidence>
<keyword evidence="9" id="KW-0175">Coiled coil</keyword>
<keyword evidence="13" id="KW-1185">Reference proteome</keyword>
<dbReference type="Proteomes" id="UP001174136">
    <property type="component" value="Unassembled WGS sequence"/>
</dbReference>
<dbReference type="SUPFAM" id="SSF57756">
    <property type="entry name" value="Retrovirus zinc finger-like domains"/>
    <property type="match status" value="1"/>
</dbReference>
<evidence type="ECO:0000313" key="13">
    <source>
        <dbReference type="Proteomes" id="UP001174136"/>
    </source>
</evidence>
<evidence type="ECO:0000256" key="10">
    <source>
        <dbReference type="SAM" id="MobiDB-lite"/>
    </source>
</evidence>
<evidence type="ECO:0000256" key="2">
    <source>
        <dbReference type="ARBA" id="ARBA00012180"/>
    </source>
</evidence>
<feature type="region of interest" description="Disordered" evidence="10">
    <location>
        <begin position="382"/>
        <end position="405"/>
    </location>
</feature>
<dbReference type="InterPro" id="IPR000477">
    <property type="entry name" value="RT_dom"/>
</dbReference>
<dbReference type="AlphaFoldDB" id="A0AA47P1Z8"/>
<dbReference type="InterPro" id="IPR050951">
    <property type="entry name" value="Retrovirus_Pol_polyprotein"/>
</dbReference>
<evidence type="ECO:0000256" key="9">
    <source>
        <dbReference type="SAM" id="Coils"/>
    </source>
</evidence>
<dbReference type="Pfam" id="PF17917">
    <property type="entry name" value="RT_RNaseH"/>
    <property type="match status" value="1"/>
</dbReference>
<reference evidence="12" key="1">
    <citation type="journal article" date="2023" name="Front. Mar. Sci.">
        <title>A new Merluccius polli reference genome to investigate the effects of global change in West African waters.</title>
        <authorList>
            <person name="Mateo J.L."/>
            <person name="Blanco-Fernandez C."/>
            <person name="Garcia-Vazquez E."/>
            <person name="Machado-Schiaffino G."/>
        </authorList>
    </citation>
    <scope>NUCLEOTIDE SEQUENCE</scope>
    <source>
        <strain evidence="12">C29</strain>
        <tissue evidence="12">Fin</tissue>
    </source>
</reference>
<dbReference type="Pfam" id="PF02023">
    <property type="entry name" value="SCAN"/>
    <property type="match status" value="1"/>
</dbReference>
<evidence type="ECO:0000256" key="3">
    <source>
        <dbReference type="ARBA" id="ARBA00022679"/>
    </source>
</evidence>
<evidence type="ECO:0000313" key="12">
    <source>
        <dbReference type="EMBL" id="KAK0145445.1"/>
    </source>
</evidence>
<dbReference type="GO" id="GO:0004523">
    <property type="term" value="F:RNA-DNA hybrid ribonuclease activity"/>
    <property type="evidence" value="ECO:0007669"/>
    <property type="project" value="UniProtKB-EC"/>
</dbReference>
<dbReference type="EC" id="3.1.26.4" evidence="2"/>
<keyword evidence="7" id="KW-0378">Hydrolase</keyword>
<dbReference type="SUPFAM" id="SSF47353">
    <property type="entry name" value="Retrovirus capsid dimerization domain-like"/>
    <property type="match status" value="1"/>
</dbReference>
<dbReference type="PROSITE" id="PS50878">
    <property type="entry name" value="RT_POL"/>
    <property type="match status" value="1"/>
</dbReference>
<protein>
    <recommendedName>
        <fullName evidence="2">ribonuclease H</fullName>
        <ecNumber evidence="2">3.1.26.4</ecNumber>
    </recommendedName>
</protein>
<dbReference type="Gene3D" id="1.10.4020.10">
    <property type="entry name" value="DNA breaking-rejoining enzymes"/>
    <property type="match status" value="1"/>
</dbReference>
<evidence type="ECO:0000256" key="5">
    <source>
        <dbReference type="ARBA" id="ARBA00022722"/>
    </source>
</evidence>
<organism evidence="12 13">
    <name type="scientific">Merluccius polli</name>
    <name type="common">Benguela hake</name>
    <name type="synonym">Merluccius cadenati</name>
    <dbReference type="NCBI Taxonomy" id="89951"/>
    <lineage>
        <taxon>Eukaryota</taxon>
        <taxon>Metazoa</taxon>
        <taxon>Chordata</taxon>
        <taxon>Craniata</taxon>
        <taxon>Vertebrata</taxon>
        <taxon>Euteleostomi</taxon>
        <taxon>Actinopterygii</taxon>
        <taxon>Neopterygii</taxon>
        <taxon>Teleostei</taxon>
        <taxon>Neoteleostei</taxon>
        <taxon>Acanthomorphata</taxon>
        <taxon>Zeiogadaria</taxon>
        <taxon>Gadariae</taxon>
        <taxon>Gadiformes</taxon>
        <taxon>Gadoidei</taxon>
        <taxon>Merlucciidae</taxon>
        <taxon>Merluccius</taxon>
    </lineage>
</organism>
<keyword evidence="8" id="KW-0695">RNA-directed DNA polymerase</keyword>
<dbReference type="Gene3D" id="4.10.60.10">
    <property type="entry name" value="Zinc finger, CCHC-type"/>
    <property type="match status" value="1"/>
</dbReference>
<feature type="compositionally biased region" description="Basic and acidic residues" evidence="10">
    <location>
        <begin position="395"/>
        <end position="405"/>
    </location>
</feature>
<evidence type="ECO:0000256" key="6">
    <source>
        <dbReference type="ARBA" id="ARBA00022759"/>
    </source>
</evidence>
<keyword evidence="4" id="KW-0548">Nucleotidyltransferase</keyword>
<keyword evidence="3" id="KW-0808">Transferase</keyword>
<dbReference type="Gene3D" id="3.10.20.370">
    <property type="match status" value="1"/>
</dbReference>
<dbReference type="PANTHER" id="PTHR37984:SF5">
    <property type="entry name" value="PROTEIN NYNRIN-LIKE"/>
    <property type="match status" value="1"/>
</dbReference>
<dbReference type="Gene3D" id="3.10.10.10">
    <property type="entry name" value="HIV Type 1 Reverse Transcriptase, subunit A, domain 1"/>
    <property type="match status" value="1"/>
</dbReference>
<evidence type="ECO:0000256" key="8">
    <source>
        <dbReference type="ARBA" id="ARBA00022918"/>
    </source>
</evidence>
<dbReference type="Gene3D" id="3.30.70.270">
    <property type="match status" value="2"/>
</dbReference>
<dbReference type="InterPro" id="IPR054465">
    <property type="entry name" value="Integrase_p58-like_C"/>
</dbReference>
<gene>
    <name evidence="12" type="primary">pol_34</name>
    <name evidence="12" type="ORF">N1851_015633</name>
</gene>
<dbReference type="InterPro" id="IPR043502">
    <property type="entry name" value="DNA/RNA_pol_sf"/>
</dbReference>
<feature type="coiled-coil region" evidence="9">
    <location>
        <begin position="120"/>
        <end position="147"/>
    </location>
</feature>
<dbReference type="InterPro" id="IPR038269">
    <property type="entry name" value="SCAN_sf"/>
</dbReference>
<name>A0AA47P1Z8_MERPO</name>
<dbReference type="InterPro" id="IPR036875">
    <property type="entry name" value="Znf_CCHC_sf"/>
</dbReference>
<dbReference type="SUPFAM" id="SSF56672">
    <property type="entry name" value="DNA/RNA polymerases"/>
    <property type="match status" value="1"/>
</dbReference>
<comment type="similarity">
    <text evidence="1">Belongs to the beta type-B retroviral polymerase family. HERV class-II K(HML-2) pol subfamily.</text>
</comment>
<sequence>MEFALDEFMGSPSLKKIEKCRKADLLILANCYNVHVAYSARKAEIKHLLCAKLVEQGILPNPAADVAEGVAGDEASDAPMAELKAAEAASMLAAGVKLGPVTDPVMGNLTTEDLRLALQIKEVETKNKQLEVQAMHLRIRALELEREAPVASTRKHIALVPPFRESEVDSYFSAFERIAAALSWPKEFWSLLLQCKLIGKAQEVCASLSIEDSLDYNILKKTVLQAYELVPEAYRQKFRNSEKAANQTYVEFVRDKSVLFDKWCQACNVKSMVEMRELILVEEFKKCSPERIVVYLNEQKETSVAKAAVLADEFILTHKSVFSVPSPRVLPERKKRSPKLSRKSTLPAAGESRECFYCHEPGHLIALCPVLRRKGQQKNAKPPVGVGFINTASPPEKRPEPLPSSEVHDDIDLRFKPFVSAGFVSVTEKSDKVAVTILRDTAAYRSFILTSVLPLSSHLNTSCGSDLLVWGIKMCELNAPLHMIHLQSPLVSGHVKVAVLPRFPISGISFILGNDLAGGNVFPLPEVITDPSSVASAGCPTSVSSAVPKLFPVCAVTRAQARKLGDSVDLCESFMATLGEGEPSFSVSPATECDKVATCVNESELFLADPDLSLNLTREMLINAQKKDLSLTLCLSSAVAAEEDGNPGSSLQSRFSGPYTVDRKISDTDYVVHTPDRKRKSRVCHINMLKRYFSRMSELPQTPAAPVMSVSMVPTQYNLADDGLAEKSGLMPAARLRNSEVLGELENFLSHLSASARADITELIEDNLLLFSDHPSQTSVLYHDVDVGSHKPIKQHAYRVNPTKRALMQQEVNYLVEHGLAVPSTSAWSSPCVLVPKPDSTPRFCNDYRKVNSVTKPDSFPLPRMEDCIDRVGSAQYVTKLDLLKGYWQVPLTHRASEISAFVTPDTFLQYTVMPFGLRNAPATFQRLMHLVLSGVENCEAYLDDVVAYSSTWSDHLNTLSLIFRRLHEASLMLNLAKCEFGKATVTYLGKQVGQGQVRPLAEKVQTIIDFPPPQSKKALRRFLGMCGYYRGFCRNFSDVVAPLTGLVSPLKTFLWSPACQAAFESAKALLCSAPVLAVPCFARPFKLEVDASACGAGAVLLQEDEQAIDHPVCYFSRKFNKHQLNYSTIEKEALALLLALQYFEVYTGSSSQPVLVYTDHNPLTFLANMRNSNQRLMRWSLLLQDFNLQIQHKKGTENIIADALSRCSSEP</sequence>
<keyword evidence="5" id="KW-0540">Nuclease</keyword>